<dbReference type="InterPro" id="IPR052024">
    <property type="entry name" value="Methanogen_methyltrans"/>
</dbReference>
<dbReference type="InterPro" id="IPR038071">
    <property type="entry name" value="UROD/MetE-like_sf"/>
</dbReference>
<name>A0A7C4JKL9_9CREN</name>
<dbReference type="PANTHER" id="PTHR47099">
    <property type="entry name" value="METHYLCOBAMIDE:COM METHYLTRANSFERASE MTBA"/>
    <property type="match status" value="1"/>
</dbReference>
<protein>
    <recommendedName>
        <fullName evidence="1">Uroporphyrinogen decarboxylase (URO-D) domain-containing protein</fullName>
    </recommendedName>
</protein>
<dbReference type="PANTHER" id="PTHR47099:SF1">
    <property type="entry name" value="METHYLCOBAMIDE:COM METHYLTRANSFERASE MTBA"/>
    <property type="match status" value="1"/>
</dbReference>
<feature type="domain" description="Uroporphyrinogen decarboxylase (URO-D)" evidence="1">
    <location>
        <begin position="210"/>
        <end position="421"/>
    </location>
</feature>
<dbReference type="Pfam" id="PF01208">
    <property type="entry name" value="URO-D"/>
    <property type="match status" value="1"/>
</dbReference>
<proteinExistence type="predicted"/>
<dbReference type="SUPFAM" id="SSF51726">
    <property type="entry name" value="UROD/MetE-like"/>
    <property type="match status" value="1"/>
</dbReference>
<dbReference type="EMBL" id="DTBD01000082">
    <property type="protein sequence ID" value="HGQ65256.1"/>
    <property type="molecule type" value="Genomic_DNA"/>
</dbReference>
<evidence type="ECO:0000313" key="2">
    <source>
        <dbReference type="EMBL" id="HGQ35886.1"/>
    </source>
</evidence>
<accession>A0A7C4JKL9</accession>
<dbReference type="InterPro" id="IPR000257">
    <property type="entry name" value="Uroporphyrinogen_deCOase"/>
</dbReference>
<gene>
    <name evidence="3" type="ORF">ENU08_08450</name>
    <name evidence="2" type="ORF">ENU41_04335</name>
</gene>
<evidence type="ECO:0000313" key="3">
    <source>
        <dbReference type="EMBL" id="HGQ65256.1"/>
    </source>
</evidence>
<dbReference type="GO" id="GO:0006779">
    <property type="term" value="P:porphyrin-containing compound biosynthetic process"/>
    <property type="evidence" value="ECO:0007669"/>
    <property type="project" value="InterPro"/>
</dbReference>
<dbReference type="EMBL" id="DTCK01000027">
    <property type="protein sequence ID" value="HGQ35886.1"/>
    <property type="molecule type" value="Genomic_DNA"/>
</dbReference>
<dbReference type="Gene3D" id="3.20.20.210">
    <property type="match status" value="1"/>
</dbReference>
<reference evidence="3" key="1">
    <citation type="journal article" date="2020" name="mSystems">
        <title>Genome- and Community-Level Interaction Insights into Carbon Utilization and Element Cycling Functions of Hydrothermarchaeota in Hydrothermal Sediment.</title>
        <authorList>
            <person name="Zhou Z."/>
            <person name="Liu Y."/>
            <person name="Xu W."/>
            <person name="Pan J."/>
            <person name="Luo Z.H."/>
            <person name="Li M."/>
        </authorList>
    </citation>
    <scope>NUCLEOTIDE SEQUENCE [LARGE SCALE GENOMIC DNA]</scope>
    <source>
        <strain evidence="3">SpSt-637</strain>
        <strain evidence="2">SpSt-667</strain>
    </source>
</reference>
<organism evidence="3">
    <name type="scientific">Ignisphaera aggregans</name>
    <dbReference type="NCBI Taxonomy" id="334771"/>
    <lineage>
        <taxon>Archaea</taxon>
        <taxon>Thermoproteota</taxon>
        <taxon>Thermoprotei</taxon>
        <taxon>Desulfurococcales</taxon>
        <taxon>Desulfurococcaceae</taxon>
        <taxon>Ignisphaera</taxon>
    </lineage>
</organism>
<sequence length="425" mass="48304">MVKNISSEELGKERAERFEKTLRGLKPDRAPFMPSFHYFPARYIGLTYAEYSSDYQKFSKAVLKVFQDFEFDVLGLAIPGAGMTLPINLIFLRVYPDLATSIFAIARPFHEILRDRYTKWPGLELPPNAPAQFIGGRFMEVEEYDELSKNPIDFIARKIIPRVYEALRNPSSPEAYGALIRFGVELKRFSDIFGNLVLRIRDLGYPTYPSGFGYAPLDFIADNLRHVTYTLVDLYRYPDKVRSALEALTPLIIEWSKLTVNYPPEVLGLFDVKIPLAFIPLHLNEMVPPKLFTEFYWEPLKKVILELINSGAMPWIFFEGNYEPFLETILELPKGKIIAYFEKTNLKKARDILGDHEIIMGGIPPAHLILGTPEKVYVEVCKLLNEVKEPSGFIFSGSGVAGVPDETKPGNLKAAIEALKKCGTY</sequence>
<dbReference type="AlphaFoldDB" id="A0A7C4JKL9"/>
<dbReference type="GO" id="GO:0004853">
    <property type="term" value="F:uroporphyrinogen decarboxylase activity"/>
    <property type="evidence" value="ECO:0007669"/>
    <property type="project" value="InterPro"/>
</dbReference>
<evidence type="ECO:0000259" key="1">
    <source>
        <dbReference type="Pfam" id="PF01208"/>
    </source>
</evidence>
<comment type="caution">
    <text evidence="3">The sequence shown here is derived from an EMBL/GenBank/DDBJ whole genome shotgun (WGS) entry which is preliminary data.</text>
</comment>